<name>A0A1H6SDU8_9EURY</name>
<feature type="region of interest" description="Disordered" evidence="1">
    <location>
        <begin position="544"/>
        <end position="573"/>
    </location>
</feature>
<dbReference type="PROSITE" id="PS51318">
    <property type="entry name" value="TAT"/>
    <property type="match status" value="1"/>
</dbReference>
<feature type="compositionally biased region" description="Basic and acidic residues" evidence="1">
    <location>
        <begin position="684"/>
        <end position="705"/>
    </location>
</feature>
<dbReference type="STRING" id="1073996.SAMN05444271_104105"/>
<dbReference type="RefSeq" id="WP_089671243.1">
    <property type="nucleotide sequence ID" value="NZ_CP024845.1"/>
</dbReference>
<gene>
    <name evidence="2" type="ORF">SAMN05444271_104105</name>
</gene>
<evidence type="ECO:0000313" key="2">
    <source>
        <dbReference type="EMBL" id="SEI62927.1"/>
    </source>
</evidence>
<feature type="region of interest" description="Disordered" evidence="1">
    <location>
        <begin position="670"/>
        <end position="705"/>
    </location>
</feature>
<dbReference type="AlphaFoldDB" id="A0A1H6SDU8"/>
<protein>
    <submittedName>
        <fullName evidence="2">Uncharacterized protein</fullName>
    </submittedName>
</protein>
<organism evidence="2 3">
    <name type="scientific">Halohasta litchfieldiae</name>
    <dbReference type="NCBI Taxonomy" id="1073996"/>
    <lineage>
        <taxon>Archaea</taxon>
        <taxon>Methanobacteriati</taxon>
        <taxon>Methanobacteriota</taxon>
        <taxon>Stenosarchaea group</taxon>
        <taxon>Halobacteria</taxon>
        <taxon>Halobacteriales</taxon>
        <taxon>Haloferacaceae</taxon>
        <taxon>Halohasta</taxon>
    </lineage>
</organism>
<keyword evidence="3" id="KW-1185">Reference proteome</keyword>
<dbReference type="InterPro" id="IPR006311">
    <property type="entry name" value="TAT_signal"/>
</dbReference>
<feature type="compositionally biased region" description="Acidic residues" evidence="1">
    <location>
        <begin position="673"/>
        <end position="683"/>
    </location>
</feature>
<reference evidence="2 3" key="1">
    <citation type="submission" date="2016-10" db="EMBL/GenBank/DDBJ databases">
        <authorList>
            <person name="de Groot N.N."/>
        </authorList>
    </citation>
    <scope>NUCLEOTIDE SEQUENCE [LARGE SCALE GENOMIC DNA]</scope>
    <source>
        <strain evidence="2 3">DSM 22187</strain>
    </source>
</reference>
<dbReference type="Proteomes" id="UP000198888">
    <property type="component" value="Unassembled WGS sequence"/>
</dbReference>
<feature type="region of interest" description="Disordered" evidence="1">
    <location>
        <begin position="595"/>
        <end position="622"/>
    </location>
</feature>
<accession>A0A1H6SDU8</accession>
<dbReference type="EMBL" id="FNYR01000004">
    <property type="protein sequence ID" value="SEI62927.1"/>
    <property type="molecule type" value="Genomic_DNA"/>
</dbReference>
<proteinExistence type="predicted"/>
<feature type="compositionally biased region" description="Acidic residues" evidence="1">
    <location>
        <begin position="595"/>
        <end position="609"/>
    </location>
</feature>
<evidence type="ECO:0000313" key="3">
    <source>
        <dbReference type="Proteomes" id="UP000198888"/>
    </source>
</evidence>
<evidence type="ECO:0000256" key="1">
    <source>
        <dbReference type="SAM" id="MobiDB-lite"/>
    </source>
</evidence>
<accession>A0A2H4Q0I5</accession>
<dbReference type="PROSITE" id="PS51257">
    <property type="entry name" value="PROKAR_LIPOPROTEIN"/>
    <property type="match status" value="1"/>
</dbReference>
<dbReference type="GeneID" id="35001906"/>
<sequence length="705" mass="75239">MDADRLPVDRRTVLASLGAGGAASLAGCTAFDSGADSGTTELSDEAARDLAEQFAPTLYFDENEKWFPTDPRGYESQQDGETVVDGFDAFDGYTKAATDSEEPPEPTMFYHAVEYDDSPLAVVQFWYYSAFDQFTTNFHWHDWEVLHAFVDTDSGEPQLYVASSHSGRVPNNEFLDPDPDQQPRILSELGSHSSALSINDIADRFQRLSADGTFADITNSAIKTLEDIANIPIAYGLPRDEGSRLPYLIPELDGAPIYDHDRLPSVDREDLITDALTVSSFADLTSPPSDLPTRATGLVFGHAGGETNDTVDVEYNLVSTSEVDHITAFTGPQLSFEFDVPQFAEDALAGHITTTGVPWNQPRYEEPAADITDSNHRGTLAERYDVIGEPASVNSVIANISEAVASDDAPEDEGLTTQTLSTEGVALLESDPEAVPTFGGVAVLQDVPEGDHRLTVNAAGVEPHSETVAVADSDSGPTAAGVDGRIPVVARENATKFEVDAEGSDSEITDLAVEDDFAGRIYDAPLSGQDAVYVHRGGAYTTEVRDSDDEIGAERVNPTDNEGVRIENPSTGKGSLAEYLADVADETSTAVAAVDEEGDSDSDDDDDDTNGNGASGGGSANAVRGLSQALAAISEAARRAAERAAAGDRGQADQSLANVQDRLERAATRLAEASDDLPDDLEAATERRLDQSRRRSEQARAAEKL</sequence>
<dbReference type="OrthoDB" id="240468at2157"/>
<dbReference type="KEGG" id="hae:halTADL_1091"/>